<dbReference type="PANTHER" id="PTHR43664:SF1">
    <property type="entry name" value="BETA-METHYLMALYL-COA DEHYDRATASE"/>
    <property type="match status" value="1"/>
</dbReference>
<dbReference type="InterPro" id="IPR029069">
    <property type="entry name" value="HotDog_dom_sf"/>
</dbReference>
<name>A0ABW0F2A3_9HYPH</name>
<dbReference type="CDD" id="cd03451">
    <property type="entry name" value="FkbR2"/>
    <property type="match status" value="1"/>
</dbReference>
<evidence type="ECO:0000313" key="1">
    <source>
        <dbReference type="EMBL" id="MFC5293547.1"/>
    </source>
</evidence>
<dbReference type="Proteomes" id="UP001595976">
    <property type="component" value="Unassembled WGS sequence"/>
</dbReference>
<reference evidence="2" key="1">
    <citation type="journal article" date="2019" name="Int. J. Syst. Evol. Microbiol.">
        <title>The Global Catalogue of Microorganisms (GCM) 10K type strain sequencing project: providing services to taxonomists for standard genome sequencing and annotation.</title>
        <authorList>
            <consortium name="The Broad Institute Genomics Platform"/>
            <consortium name="The Broad Institute Genome Sequencing Center for Infectious Disease"/>
            <person name="Wu L."/>
            <person name="Ma J."/>
        </authorList>
    </citation>
    <scope>NUCLEOTIDE SEQUENCE [LARGE SCALE GENOMIC DNA]</scope>
    <source>
        <strain evidence="2">CGMCC 1.15643</strain>
    </source>
</reference>
<dbReference type="Gene3D" id="3.10.129.10">
    <property type="entry name" value="Hotdog Thioesterase"/>
    <property type="match status" value="1"/>
</dbReference>
<dbReference type="InterPro" id="IPR048274">
    <property type="entry name" value="MC_hydratase"/>
</dbReference>
<dbReference type="SUPFAM" id="SSF54637">
    <property type="entry name" value="Thioesterase/thiol ester dehydrase-isomerase"/>
    <property type="match status" value="1"/>
</dbReference>
<dbReference type="InterPro" id="IPR052342">
    <property type="entry name" value="MCH/BMMD"/>
</dbReference>
<comment type="caution">
    <text evidence="1">The sequence shown here is derived from an EMBL/GenBank/DDBJ whole genome shotgun (WGS) entry which is preliminary data.</text>
</comment>
<dbReference type="RefSeq" id="WP_260349329.1">
    <property type="nucleotide sequence ID" value="NZ_JAOAOS010000013.1"/>
</dbReference>
<proteinExistence type="predicted"/>
<accession>A0ABW0F2A3</accession>
<dbReference type="Pfam" id="PF19315">
    <property type="entry name" value="MC_hydratase"/>
    <property type="match status" value="1"/>
</dbReference>
<dbReference type="EMBL" id="JBHSLI010000004">
    <property type="protein sequence ID" value="MFC5293547.1"/>
    <property type="molecule type" value="Genomic_DNA"/>
</dbReference>
<keyword evidence="2" id="KW-1185">Reference proteome</keyword>
<evidence type="ECO:0000313" key="2">
    <source>
        <dbReference type="Proteomes" id="UP001595976"/>
    </source>
</evidence>
<protein>
    <submittedName>
        <fullName evidence="1">MaoC family dehydratase</fullName>
    </submittedName>
</protein>
<sequence>MTDTAIAAPAARSESGLFFEDFAAGQVYRHPFGRTLTETDNSWFCLLTLGMNQVHFNEDYAKRTSFGKAIMPSPLTLAVVTGLSTMDFGQNTMANLGWKEVTLPRPVFAGDTLYARTTILAARPSAKRPSVGIVDVSTQGYNQHGKVVLTFLRTMMVYRRGHSPAAHLPDIVPDA</sequence>
<dbReference type="PANTHER" id="PTHR43664">
    <property type="entry name" value="MONOAMINE OXIDASE-RELATED"/>
    <property type="match status" value="1"/>
</dbReference>
<gene>
    <name evidence="1" type="ORF">ACFPK2_11160</name>
</gene>
<organism evidence="1 2">
    <name type="scientific">Bosea minatitlanensis</name>
    <dbReference type="NCBI Taxonomy" id="128782"/>
    <lineage>
        <taxon>Bacteria</taxon>
        <taxon>Pseudomonadati</taxon>
        <taxon>Pseudomonadota</taxon>
        <taxon>Alphaproteobacteria</taxon>
        <taxon>Hyphomicrobiales</taxon>
        <taxon>Boseaceae</taxon>
        <taxon>Bosea</taxon>
    </lineage>
</organism>